<dbReference type="RefSeq" id="WP_380861530.1">
    <property type="nucleotide sequence ID" value="NZ_JBHRXV010000010.1"/>
</dbReference>
<accession>A0ABV7XC00</accession>
<organism evidence="2 3">
    <name type="scientific">Sphingoaurantiacus capsulatus</name>
    <dbReference type="NCBI Taxonomy" id="1771310"/>
    <lineage>
        <taxon>Bacteria</taxon>
        <taxon>Pseudomonadati</taxon>
        <taxon>Pseudomonadota</taxon>
        <taxon>Alphaproteobacteria</taxon>
        <taxon>Sphingomonadales</taxon>
        <taxon>Sphingosinicellaceae</taxon>
        <taxon>Sphingoaurantiacus</taxon>
    </lineage>
</organism>
<feature type="signal peptide" evidence="1">
    <location>
        <begin position="1"/>
        <end position="22"/>
    </location>
</feature>
<evidence type="ECO:0000313" key="3">
    <source>
        <dbReference type="Proteomes" id="UP001595615"/>
    </source>
</evidence>
<keyword evidence="3" id="KW-1185">Reference proteome</keyword>
<proteinExistence type="predicted"/>
<gene>
    <name evidence="2" type="ORF">ACFOMD_11680</name>
</gene>
<protein>
    <submittedName>
        <fullName evidence="2">Uncharacterized protein</fullName>
    </submittedName>
</protein>
<dbReference type="EMBL" id="JBHRXV010000010">
    <property type="protein sequence ID" value="MFC3713238.1"/>
    <property type="molecule type" value="Genomic_DNA"/>
</dbReference>
<dbReference type="Proteomes" id="UP001595615">
    <property type="component" value="Unassembled WGS sequence"/>
</dbReference>
<sequence>MKMPLRLTALAVIAATPAAAQAPDAINLICMGGGNKLTTAPTTSLEWDKFDHKYRTKTGYEMASRGFETAVTIQIQGQEGRIRLPDNLVPPINSGGDHQHWWELRDVIVGENEIRAEYRLNGLNKPKIRIDRTTGTISIKGTGQSFDGRCDKVDSGERRF</sequence>
<evidence type="ECO:0000313" key="2">
    <source>
        <dbReference type="EMBL" id="MFC3713238.1"/>
    </source>
</evidence>
<evidence type="ECO:0000256" key="1">
    <source>
        <dbReference type="SAM" id="SignalP"/>
    </source>
</evidence>
<keyword evidence="1" id="KW-0732">Signal</keyword>
<feature type="chain" id="PRO_5047499759" evidence="1">
    <location>
        <begin position="23"/>
        <end position="160"/>
    </location>
</feature>
<comment type="caution">
    <text evidence="2">The sequence shown here is derived from an EMBL/GenBank/DDBJ whole genome shotgun (WGS) entry which is preliminary data.</text>
</comment>
<reference evidence="3" key="1">
    <citation type="journal article" date="2019" name="Int. J. Syst. Evol. Microbiol.">
        <title>The Global Catalogue of Microorganisms (GCM) 10K type strain sequencing project: providing services to taxonomists for standard genome sequencing and annotation.</title>
        <authorList>
            <consortium name="The Broad Institute Genomics Platform"/>
            <consortium name="The Broad Institute Genome Sequencing Center for Infectious Disease"/>
            <person name="Wu L."/>
            <person name="Ma J."/>
        </authorList>
    </citation>
    <scope>NUCLEOTIDE SEQUENCE [LARGE SCALE GENOMIC DNA]</scope>
    <source>
        <strain evidence="3">KCTC 42644</strain>
    </source>
</reference>
<name>A0ABV7XC00_9SPHN</name>